<organism evidence="2 3">
    <name type="scientific">Phlebiopsis gigantea (strain 11061_1 CR5-6)</name>
    <name type="common">White-rot fungus</name>
    <name type="synonym">Peniophora gigantea</name>
    <dbReference type="NCBI Taxonomy" id="745531"/>
    <lineage>
        <taxon>Eukaryota</taxon>
        <taxon>Fungi</taxon>
        <taxon>Dikarya</taxon>
        <taxon>Basidiomycota</taxon>
        <taxon>Agaricomycotina</taxon>
        <taxon>Agaricomycetes</taxon>
        <taxon>Polyporales</taxon>
        <taxon>Phanerochaetaceae</taxon>
        <taxon>Phlebiopsis</taxon>
    </lineage>
</organism>
<feature type="region of interest" description="Disordered" evidence="1">
    <location>
        <begin position="299"/>
        <end position="336"/>
    </location>
</feature>
<dbReference type="EMBL" id="KN840558">
    <property type="protein sequence ID" value="KIP04914.1"/>
    <property type="molecule type" value="Genomic_DNA"/>
</dbReference>
<evidence type="ECO:0000313" key="3">
    <source>
        <dbReference type="Proteomes" id="UP000053257"/>
    </source>
</evidence>
<reference evidence="2 3" key="1">
    <citation type="journal article" date="2014" name="PLoS Genet.">
        <title>Analysis of the Phlebiopsis gigantea genome, transcriptome and secretome provides insight into its pioneer colonization strategies of wood.</title>
        <authorList>
            <person name="Hori C."/>
            <person name="Ishida T."/>
            <person name="Igarashi K."/>
            <person name="Samejima M."/>
            <person name="Suzuki H."/>
            <person name="Master E."/>
            <person name="Ferreira P."/>
            <person name="Ruiz-Duenas F.J."/>
            <person name="Held B."/>
            <person name="Canessa P."/>
            <person name="Larrondo L.F."/>
            <person name="Schmoll M."/>
            <person name="Druzhinina I.S."/>
            <person name="Kubicek C.P."/>
            <person name="Gaskell J.A."/>
            <person name="Kersten P."/>
            <person name="St John F."/>
            <person name="Glasner J."/>
            <person name="Sabat G."/>
            <person name="Splinter BonDurant S."/>
            <person name="Syed K."/>
            <person name="Yadav J."/>
            <person name="Mgbeahuruike A.C."/>
            <person name="Kovalchuk A."/>
            <person name="Asiegbu F.O."/>
            <person name="Lackner G."/>
            <person name="Hoffmeister D."/>
            <person name="Rencoret J."/>
            <person name="Gutierrez A."/>
            <person name="Sun H."/>
            <person name="Lindquist E."/>
            <person name="Barry K."/>
            <person name="Riley R."/>
            <person name="Grigoriev I.V."/>
            <person name="Henrissat B."/>
            <person name="Kues U."/>
            <person name="Berka R.M."/>
            <person name="Martinez A.T."/>
            <person name="Covert S.F."/>
            <person name="Blanchette R.A."/>
            <person name="Cullen D."/>
        </authorList>
    </citation>
    <scope>NUCLEOTIDE SEQUENCE [LARGE SCALE GENOMIC DNA]</scope>
    <source>
        <strain evidence="2 3">11061_1 CR5-6</strain>
    </source>
</reference>
<protein>
    <submittedName>
        <fullName evidence="2">Uncharacterized protein</fullName>
    </submittedName>
</protein>
<sequence length="336" mass="38707">MRLLYMMLNSSVSGWLCIHITGIKFSDKQSQTGFWKFPLQKISLRRLTHLSNLSLTGSKPVDLGPSETRQLFPMTERVLLHNHPSLSYLYLYSFRFPSITSLFKLIANIPLLQRVELLYLDWAGDFSQPSAIFFSKLGKLQRNEVYIEVLSCTRSSALAWIPVARFVHHVFSVSEIEIAKSMVDLVDLMFSQNLEFIFELALGSEDLQSTLTITRDKPRYYRDSPSLTFRVIGRDLSRCDSLHIIIGLSEHQMMPSKWSRIQECLEKFPVLPNIEVRRNVTMGLYKLANKVSNMRAKMPRIPLTTPELDDADERSEPQSDFFTAAPEDSDSEEDHF</sequence>
<dbReference type="HOGENOM" id="CLU_826687_0_0_1"/>
<accession>A0A0C3NJ37</accession>
<dbReference type="SUPFAM" id="SSF52047">
    <property type="entry name" value="RNI-like"/>
    <property type="match status" value="1"/>
</dbReference>
<keyword evidence="3" id="KW-1185">Reference proteome</keyword>
<name>A0A0C3NJ37_PHLG1</name>
<dbReference type="AlphaFoldDB" id="A0A0C3NJ37"/>
<feature type="compositionally biased region" description="Acidic residues" evidence="1">
    <location>
        <begin position="327"/>
        <end position="336"/>
    </location>
</feature>
<dbReference type="Proteomes" id="UP000053257">
    <property type="component" value="Unassembled WGS sequence"/>
</dbReference>
<evidence type="ECO:0000313" key="2">
    <source>
        <dbReference type="EMBL" id="KIP04914.1"/>
    </source>
</evidence>
<proteinExistence type="predicted"/>
<evidence type="ECO:0000256" key="1">
    <source>
        <dbReference type="SAM" id="MobiDB-lite"/>
    </source>
</evidence>
<gene>
    <name evidence="2" type="ORF">PHLGIDRAFT_176294</name>
</gene>